<organism evidence="2 3">
    <name type="scientific">Caenorhabditis japonica</name>
    <dbReference type="NCBI Taxonomy" id="281687"/>
    <lineage>
        <taxon>Eukaryota</taxon>
        <taxon>Metazoa</taxon>
        <taxon>Ecdysozoa</taxon>
        <taxon>Nematoda</taxon>
        <taxon>Chromadorea</taxon>
        <taxon>Rhabditida</taxon>
        <taxon>Rhabditina</taxon>
        <taxon>Rhabditomorpha</taxon>
        <taxon>Rhabditoidea</taxon>
        <taxon>Rhabditidae</taxon>
        <taxon>Peloderinae</taxon>
        <taxon>Caenorhabditis</taxon>
    </lineage>
</organism>
<name>A0A8R1IWA6_CAEJA</name>
<dbReference type="AlphaFoldDB" id="A0A8R1IWA6"/>
<feature type="compositionally biased region" description="Basic residues" evidence="1">
    <location>
        <begin position="18"/>
        <end position="28"/>
    </location>
</feature>
<keyword evidence="3" id="KW-1185">Reference proteome</keyword>
<evidence type="ECO:0000256" key="1">
    <source>
        <dbReference type="SAM" id="MobiDB-lite"/>
    </source>
</evidence>
<reference evidence="2" key="2">
    <citation type="submission" date="2022-06" db="UniProtKB">
        <authorList>
            <consortium name="EnsemblMetazoa"/>
        </authorList>
    </citation>
    <scope>IDENTIFICATION</scope>
    <source>
        <strain evidence="2">DF5081</strain>
    </source>
</reference>
<dbReference type="Proteomes" id="UP000005237">
    <property type="component" value="Unassembled WGS sequence"/>
</dbReference>
<feature type="region of interest" description="Disordered" evidence="1">
    <location>
        <begin position="1"/>
        <end position="59"/>
    </location>
</feature>
<protein>
    <submittedName>
        <fullName evidence="2">Uncharacterized protein</fullName>
    </submittedName>
</protein>
<sequence length="98" mass="11239">MKLFDGGSGYDDDDAMMKTKKEKKRMKRCGTLNTQSMKRGGDYEDENENDDDDDDDDGIGVKKMMWPFGMIVAPNRGWKMSNSDENICAKDSKRLIRD</sequence>
<reference evidence="3" key="1">
    <citation type="submission" date="2010-08" db="EMBL/GenBank/DDBJ databases">
        <authorList>
            <consortium name="Caenorhabditis japonica Sequencing Consortium"/>
            <person name="Wilson R.K."/>
        </authorList>
    </citation>
    <scope>NUCLEOTIDE SEQUENCE [LARGE SCALE GENOMIC DNA]</scope>
    <source>
        <strain evidence="3">DF5081</strain>
    </source>
</reference>
<accession>A0A8R1IWA6</accession>
<evidence type="ECO:0000313" key="3">
    <source>
        <dbReference type="Proteomes" id="UP000005237"/>
    </source>
</evidence>
<dbReference type="EnsemblMetazoa" id="CJA43101.1">
    <property type="protein sequence ID" value="CJA43101.1"/>
    <property type="gene ID" value="WBGene00218949"/>
</dbReference>
<evidence type="ECO:0000313" key="2">
    <source>
        <dbReference type="EnsemblMetazoa" id="CJA43101.1"/>
    </source>
</evidence>
<proteinExistence type="predicted"/>
<feature type="compositionally biased region" description="Acidic residues" evidence="1">
    <location>
        <begin position="43"/>
        <end position="58"/>
    </location>
</feature>